<protein>
    <submittedName>
        <fullName evidence="3">Dehydrogenase</fullName>
    </submittedName>
</protein>
<dbReference type="AlphaFoldDB" id="A0A1E1F8A2"/>
<keyword evidence="2" id="KW-0560">Oxidoreductase</keyword>
<evidence type="ECO:0000313" key="3">
    <source>
        <dbReference type="EMBL" id="BAV66748.1"/>
    </source>
</evidence>
<proteinExistence type="inferred from homology"/>
<name>A0A1E1F8A2_9SPHN</name>
<sequence length="258" mass="27216">MGELAFMVGAATGIGEATVRQLAAEGVKIALCDVNKAAGEALAQEVGGAYLHCDVRSYDSVVNAVTACVEQFGVPDFAHLNAGLMTVPKDDPFLALEDVTLEQYRNIMSVNVDGVFHGLKALIPLMRPKSGTITVTASVVAFEPVPIDPLYVATKHALVGLVRSVAQANEGSGLRVNAICPGVVDTPLLPPPFRDPSTTMPAEVMAREVVYLLRKGANGEVRVKNSADQHSFVMPMIDIMKGALENSLNRSGFGTPAS</sequence>
<dbReference type="Gene3D" id="3.40.50.720">
    <property type="entry name" value="NAD(P)-binding Rossmann-like Domain"/>
    <property type="match status" value="1"/>
</dbReference>
<dbReference type="EMBL" id="AP017657">
    <property type="protein sequence ID" value="BAV66748.1"/>
    <property type="molecule type" value="Genomic_DNA"/>
</dbReference>
<dbReference type="GO" id="GO:0016491">
    <property type="term" value="F:oxidoreductase activity"/>
    <property type="evidence" value="ECO:0007669"/>
    <property type="project" value="UniProtKB-KW"/>
</dbReference>
<reference evidence="3 4" key="1">
    <citation type="submission" date="2016-10" db="EMBL/GenBank/DDBJ databases">
        <title>Complete Genome Sequence of the Nonylphenol-Degrading Bacterium Sphingobium cloacae JCM 10874T.</title>
        <authorList>
            <person name="Ootsuka M."/>
            <person name="Nishizawa T."/>
            <person name="Ohta H."/>
        </authorList>
    </citation>
    <scope>NUCLEOTIDE SEQUENCE [LARGE SCALE GENOMIC DNA]</scope>
    <source>
        <strain evidence="3 4">JCM 10874</strain>
        <plasmid evidence="4">psclo_3 dna</plasmid>
    </source>
</reference>
<dbReference type="PRINTS" id="PR00081">
    <property type="entry name" value="GDHRDH"/>
</dbReference>
<dbReference type="PROSITE" id="PS00061">
    <property type="entry name" value="ADH_SHORT"/>
    <property type="match status" value="1"/>
</dbReference>
<dbReference type="InterPro" id="IPR036291">
    <property type="entry name" value="NAD(P)-bd_dom_sf"/>
</dbReference>
<accession>A0A1E1F8A2</accession>
<dbReference type="RefSeq" id="WP_066522062.1">
    <property type="nucleotide sequence ID" value="NZ_AP017657.1"/>
</dbReference>
<dbReference type="KEGG" id="sclo:SCLO_3000810"/>
<evidence type="ECO:0000313" key="4">
    <source>
        <dbReference type="Proteomes" id="UP000218272"/>
    </source>
</evidence>
<keyword evidence="4" id="KW-1185">Reference proteome</keyword>
<dbReference type="OrthoDB" id="9789398at2"/>
<dbReference type="PANTHER" id="PTHR43180">
    <property type="entry name" value="3-OXOACYL-(ACYL-CARRIER-PROTEIN) REDUCTASE (AFU_ORTHOLOGUE AFUA_6G11210)"/>
    <property type="match status" value="1"/>
</dbReference>
<evidence type="ECO:0000256" key="1">
    <source>
        <dbReference type="ARBA" id="ARBA00006484"/>
    </source>
</evidence>
<gene>
    <name evidence="3" type="ORF">SCLO_3000810</name>
</gene>
<geneLocation type="plasmid" evidence="4">
    <name>psclo_3 dna</name>
</geneLocation>
<dbReference type="CDD" id="cd05233">
    <property type="entry name" value="SDR_c"/>
    <property type="match status" value="1"/>
</dbReference>
<comment type="similarity">
    <text evidence="1">Belongs to the short-chain dehydrogenases/reductases (SDR) family.</text>
</comment>
<dbReference type="InterPro" id="IPR002347">
    <property type="entry name" value="SDR_fam"/>
</dbReference>
<dbReference type="Pfam" id="PF13561">
    <property type="entry name" value="adh_short_C2"/>
    <property type="match status" value="1"/>
</dbReference>
<evidence type="ECO:0000256" key="2">
    <source>
        <dbReference type="ARBA" id="ARBA00023002"/>
    </source>
</evidence>
<dbReference type="Proteomes" id="UP000218272">
    <property type="component" value="Plasmid pSCLO_3"/>
</dbReference>
<dbReference type="SUPFAM" id="SSF51735">
    <property type="entry name" value="NAD(P)-binding Rossmann-fold domains"/>
    <property type="match status" value="1"/>
</dbReference>
<dbReference type="InterPro" id="IPR020904">
    <property type="entry name" value="Sc_DH/Rdtase_CS"/>
</dbReference>
<keyword evidence="3" id="KW-0614">Plasmid</keyword>
<organism evidence="3 4">
    <name type="scientific">Sphingobium cloacae</name>
    <dbReference type="NCBI Taxonomy" id="120107"/>
    <lineage>
        <taxon>Bacteria</taxon>
        <taxon>Pseudomonadati</taxon>
        <taxon>Pseudomonadota</taxon>
        <taxon>Alphaproteobacteria</taxon>
        <taxon>Sphingomonadales</taxon>
        <taxon>Sphingomonadaceae</taxon>
        <taxon>Sphingobium</taxon>
    </lineage>
</organism>
<dbReference type="PANTHER" id="PTHR43180:SF66">
    <property type="entry name" value="SHORT-CHAIN DEHYDROGENASE_REDUCTASE FAMILY PROTEIN"/>
    <property type="match status" value="1"/>
</dbReference>